<sequence>MAEKRAAVAATAALLILEALDELPAKKPRSCWVSPWLKGRLKKGAYENLMRELVPDDGEAYRRYIRMDTATFEEVLQRVSPLITKWDTPL</sequence>
<feature type="signal peptide" evidence="1">
    <location>
        <begin position="1"/>
        <end position="25"/>
    </location>
</feature>
<reference evidence="2 3" key="1">
    <citation type="journal article" date="2020" name="Cell">
        <title>Large-Scale Comparative Analyses of Tick Genomes Elucidate Their Genetic Diversity and Vector Capacities.</title>
        <authorList>
            <consortium name="Tick Genome and Microbiome Consortium (TIGMIC)"/>
            <person name="Jia N."/>
            <person name="Wang J."/>
            <person name="Shi W."/>
            <person name="Du L."/>
            <person name="Sun Y."/>
            <person name="Zhan W."/>
            <person name="Jiang J.F."/>
            <person name="Wang Q."/>
            <person name="Zhang B."/>
            <person name="Ji P."/>
            <person name="Bell-Sakyi L."/>
            <person name="Cui X.M."/>
            <person name="Yuan T.T."/>
            <person name="Jiang B.G."/>
            <person name="Yang W.F."/>
            <person name="Lam T.T."/>
            <person name="Chang Q.C."/>
            <person name="Ding S.J."/>
            <person name="Wang X.J."/>
            <person name="Zhu J.G."/>
            <person name="Ruan X.D."/>
            <person name="Zhao L."/>
            <person name="Wei J.T."/>
            <person name="Ye R.Z."/>
            <person name="Que T.C."/>
            <person name="Du C.H."/>
            <person name="Zhou Y.H."/>
            <person name="Cheng J.X."/>
            <person name="Dai P.F."/>
            <person name="Guo W.B."/>
            <person name="Han X.H."/>
            <person name="Huang E.J."/>
            <person name="Li L.F."/>
            <person name="Wei W."/>
            <person name="Gao Y.C."/>
            <person name="Liu J.Z."/>
            <person name="Shao H.Z."/>
            <person name="Wang X."/>
            <person name="Wang C.C."/>
            <person name="Yang T.C."/>
            <person name="Huo Q.B."/>
            <person name="Li W."/>
            <person name="Chen H.Y."/>
            <person name="Chen S.E."/>
            <person name="Zhou L.G."/>
            <person name="Ni X.B."/>
            <person name="Tian J.H."/>
            <person name="Sheng Y."/>
            <person name="Liu T."/>
            <person name="Pan Y.S."/>
            <person name="Xia L.Y."/>
            <person name="Li J."/>
            <person name="Zhao F."/>
            <person name="Cao W.C."/>
        </authorList>
    </citation>
    <scope>NUCLEOTIDE SEQUENCE [LARGE SCALE GENOMIC DNA]</scope>
    <source>
        <strain evidence="2">HaeL-2018</strain>
    </source>
</reference>
<name>A0A9J6G2D9_HAELO</name>
<evidence type="ECO:0000313" key="2">
    <source>
        <dbReference type="EMBL" id="KAH9372606.1"/>
    </source>
</evidence>
<accession>A0A9J6G2D9</accession>
<feature type="chain" id="PRO_5039912840" evidence="1">
    <location>
        <begin position="26"/>
        <end position="90"/>
    </location>
</feature>
<comment type="caution">
    <text evidence="2">The sequence shown here is derived from an EMBL/GenBank/DDBJ whole genome shotgun (WGS) entry which is preliminary data.</text>
</comment>
<dbReference type="Proteomes" id="UP000821853">
    <property type="component" value="Chromosome 4"/>
</dbReference>
<keyword evidence="3" id="KW-1185">Reference proteome</keyword>
<dbReference type="VEuPathDB" id="VectorBase:HLOH_047872"/>
<organism evidence="2 3">
    <name type="scientific">Haemaphysalis longicornis</name>
    <name type="common">Bush tick</name>
    <dbReference type="NCBI Taxonomy" id="44386"/>
    <lineage>
        <taxon>Eukaryota</taxon>
        <taxon>Metazoa</taxon>
        <taxon>Ecdysozoa</taxon>
        <taxon>Arthropoda</taxon>
        <taxon>Chelicerata</taxon>
        <taxon>Arachnida</taxon>
        <taxon>Acari</taxon>
        <taxon>Parasitiformes</taxon>
        <taxon>Ixodida</taxon>
        <taxon>Ixodoidea</taxon>
        <taxon>Ixodidae</taxon>
        <taxon>Haemaphysalinae</taxon>
        <taxon>Haemaphysalis</taxon>
    </lineage>
</organism>
<proteinExistence type="predicted"/>
<evidence type="ECO:0000256" key="1">
    <source>
        <dbReference type="SAM" id="SignalP"/>
    </source>
</evidence>
<dbReference type="AlphaFoldDB" id="A0A9J6G2D9"/>
<keyword evidence="1" id="KW-0732">Signal</keyword>
<protein>
    <submittedName>
        <fullName evidence="2">Uncharacterized protein</fullName>
    </submittedName>
</protein>
<dbReference type="EMBL" id="JABSTR010000006">
    <property type="protein sequence ID" value="KAH9372606.1"/>
    <property type="molecule type" value="Genomic_DNA"/>
</dbReference>
<gene>
    <name evidence="2" type="ORF">HPB48_019125</name>
</gene>
<dbReference type="OrthoDB" id="6435503at2759"/>
<evidence type="ECO:0000313" key="3">
    <source>
        <dbReference type="Proteomes" id="UP000821853"/>
    </source>
</evidence>